<comment type="caution">
    <text evidence="8">The sequence shown here is derived from an EMBL/GenBank/DDBJ whole genome shotgun (WGS) entry which is preliminary data.</text>
</comment>
<accession>A0A9Q1C3P3</accession>
<dbReference type="PROSITE" id="PS00523">
    <property type="entry name" value="SULFATASE_1"/>
    <property type="match status" value="1"/>
</dbReference>
<evidence type="ECO:0000313" key="9">
    <source>
        <dbReference type="Proteomes" id="UP001152320"/>
    </source>
</evidence>
<keyword evidence="5" id="KW-0378">Hydrolase</keyword>
<evidence type="ECO:0000313" key="8">
    <source>
        <dbReference type="EMBL" id="KAJ8038066.1"/>
    </source>
</evidence>
<dbReference type="InterPro" id="IPR050738">
    <property type="entry name" value="Sulfatase"/>
</dbReference>
<organism evidence="8 9">
    <name type="scientific">Holothuria leucospilota</name>
    <name type="common">Black long sea cucumber</name>
    <name type="synonym">Mertensiothuria leucospilota</name>
    <dbReference type="NCBI Taxonomy" id="206669"/>
    <lineage>
        <taxon>Eukaryota</taxon>
        <taxon>Metazoa</taxon>
        <taxon>Echinodermata</taxon>
        <taxon>Eleutherozoa</taxon>
        <taxon>Echinozoa</taxon>
        <taxon>Holothuroidea</taxon>
        <taxon>Aspidochirotacea</taxon>
        <taxon>Aspidochirotida</taxon>
        <taxon>Holothuriidae</taxon>
        <taxon>Holothuria</taxon>
    </lineage>
</organism>
<evidence type="ECO:0000256" key="2">
    <source>
        <dbReference type="ARBA" id="ARBA00008779"/>
    </source>
</evidence>
<dbReference type="Gene3D" id="3.40.720.10">
    <property type="entry name" value="Alkaline Phosphatase, subunit A"/>
    <property type="match status" value="1"/>
</dbReference>
<dbReference type="GO" id="GO:0046872">
    <property type="term" value="F:metal ion binding"/>
    <property type="evidence" value="ECO:0007669"/>
    <property type="project" value="UniProtKB-KW"/>
</dbReference>
<evidence type="ECO:0000259" key="7">
    <source>
        <dbReference type="Pfam" id="PF00884"/>
    </source>
</evidence>
<keyword evidence="6" id="KW-0106">Calcium</keyword>
<protein>
    <submittedName>
        <fullName evidence="8">Arylsulfatase G</fullName>
    </submittedName>
</protein>
<gene>
    <name evidence="8" type="ORF">HOLleu_19041</name>
</gene>
<evidence type="ECO:0000256" key="6">
    <source>
        <dbReference type="ARBA" id="ARBA00022837"/>
    </source>
</evidence>
<dbReference type="GO" id="GO:0004065">
    <property type="term" value="F:arylsulfatase activity"/>
    <property type="evidence" value="ECO:0007669"/>
    <property type="project" value="TreeGrafter"/>
</dbReference>
<dbReference type="Proteomes" id="UP001152320">
    <property type="component" value="Chromosome 8"/>
</dbReference>
<dbReference type="Pfam" id="PF00884">
    <property type="entry name" value="Sulfatase"/>
    <property type="match status" value="1"/>
</dbReference>
<dbReference type="PANTHER" id="PTHR42693">
    <property type="entry name" value="ARYLSULFATASE FAMILY MEMBER"/>
    <property type="match status" value="1"/>
</dbReference>
<reference evidence="8" key="1">
    <citation type="submission" date="2021-10" db="EMBL/GenBank/DDBJ databases">
        <title>Tropical sea cucumber genome reveals ecological adaptation and Cuvierian tubules defense mechanism.</title>
        <authorList>
            <person name="Chen T."/>
        </authorList>
    </citation>
    <scope>NUCLEOTIDE SEQUENCE</scope>
    <source>
        <strain evidence="8">Nanhai2018</strain>
        <tissue evidence="8">Muscle</tissue>
    </source>
</reference>
<comment type="similarity">
    <text evidence="2">Belongs to the sulfatase family.</text>
</comment>
<evidence type="ECO:0000256" key="3">
    <source>
        <dbReference type="ARBA" id="ARBA00022723"/>
    </source>
</evidence>
<dbReference type="SUPFAM" id="SSF53649">
    <property type="entry name" value="Alkaline phosphatase-like"/>
    <property type="match status" value="1"/>
</dbReference>
<dbReference type="OrthoDB" id="103349at2759"/>
<evidence type="ECO:0000256" key="5">
    <source>
        <dbReference type="ARBA" id="ARBA00022801"/>
    </source>
</evidence>
<comment type="cofactor">
    <cofactor evidence="1">
        <name>Ca(2+)</name>
        <dbReference type="ChEBI" id="CHEBI:29108"/>
    </cofactor>
</comment>
<dbReference type="Gene3D" id="3.30.1120.10">
    <property type="match status" value="1"/>
</dbReference>
<dbReference type="InterPro" id="IPR000917">
    <property type="entry name" value="Sulfatase_N"/>
</dbReference>
<proteinExistence type="inferred from homology"/>
<dbReference type="InterPro" id="IPR017850">
    <property type="entry name" value="Alkaline_phosphatase_core_sf"/>
</dbReference>
<keyword evidence="9" id="KW-1185">Reference proteome</keyword>
<feature type="domain" description="Sulfatase N-terminal" evidence="7">
    <location>
        <begin position="19"/>
        <end position="372"/>
    </location>
</feature>
<evidence type="ECO:0000256" key="4">
    <source>
        <dbReference type="ARBA" id="ARBA00022729"/>
    </source>
</evidence>
<dbReference type="InterPro" id="IPR024607">
    <property type="entry name" value="Sulfatase_CS"/>
</dbReference>
<sequence length="517" mass="57004">MLMICFQHHTNIAASSHPPNMVIILLDDVGYGDLGSYWNPPGQLSNTPFLDYMADNGLRFTDFHSAASTCTPSRGSLLTGRLCARTGYPDRLPDGFVGGLPLNETTFGEIFKSAGYRTGMIGKWGMGIESNYHPNSRGFDFYFGLPDGNNNGCNDEAGGTLLPNVCPRDESDIPGYDGSFCYLCESETVEQLALPLLHNRIIVEQPVNQTLLSLRYAEMAADFVKESSIPYLLYVGLAHMHAPLFHMPEFEGRSQSNSVYGDTLLEMDNTVKIIVEAIKESGEEENTLVWVFSDNGPEEGQCQFAGSPGPFWGVWQKNEGGGGTASKGTAFEAGHRVPSIAYWPGTIKGGQVVDTLTNSMDIYPTIAALANIQIPKNRIYDGMDISDILLGRPFLRKRVLYHPVVNLFDYRCDIEAVRIGDYKAIFLTGGQADCERNTGILQIHSPPLIFNVQEDPMESSPLDPDFNLFGSVLEEVDQAMADIEQSLQMDRTPIVEPKYNPCRSIPCCNPLNVVCRC</sequence>
<dbReference type="EMBL" id="JAIZAY010000008">
    <property type="protein sequence ID" value="KAJ8038066.1"/>
    <property type="molecule type" value="Genomic_DNA"/>
</dbReference>
<keyword evidence="3" id="KW-0479">Metal-binding</keyword>
<dbReference type="Pfam" id="PF14707">
    <property type="entry name" value="Sulfatase_C"/>
    <property type="match status" value="1"/>
</dbReference>
<name>A0A9Q1C3P3_HOLLE</name>
<keyword evidence="4" id="KW-0732">Signal</keyword>
<evidence type="ECO:0000256" key="1">
    <source>
        <dbReference type="ARBA" id="ARBA00001913"/>
    </source>
</evidence>
<dbReference type="PANTHER" id="PTHR42693:SF42">
    <property type="entry name" value="ARYLSULFATASE G"/>
    <property type="match status" value="1"/>
</dbReference>
<dbReference type="AlphaFoldDB" id="A0A9Q1C3P3"/>